<protein>
    <submittedName>
        <fullName evidence="11">Uncharacterized protein</fullName>
    </submittedName>
</protein>
<dbReference type="Proteomes" id="UP000636800">
    <property type="component" value="Chromosome 1"/>
</dbReference>
<dbReference type="GO" id="GO:0032454">
    <property type="term" value="F:histone H3K9 demethylase activity"/>
    <property type="evidence" value="ECO:0007669"/>
    <property type="project" value="InterPro"/>
</dbReference>
<dbReference type="InterPro" id="IPR003347">
    <property type="entry name" value="JmjC_dom"/>
</dbReference>
<reference evidence="11 12" key="1">
    <citation type="journal article" date="2020" name="Nat. Food">
        <title>A phased Vanilla planifolia genome enables genetic improvement of flavour and production.</title>
        <authorList>
            <person name="Hasing T."/>
            <person name="Tang H."/>
            <person name="Brym M."/>
            <person name="Khazi F."/>
            <person name="Huang T."/>
            <person name="Chambers A.H."/>
        </authorList>
    </citation>
    <scope>NUCLEOTIDE SEQUENCE [LARGE SCALE GENOMIC DNA]</scope>
    <source>
        <tissue evidence="11">Leaf</tissue>
    </source>
</reference>
<dbReference type="Pfam" id="PF02373">
    <property type="entry name" value="JmjC"/>
    <property type="match status" value="1"/>
</dbReference>
<dbReference type="PANTHER" id="PTHR12549">
    <property type="entry name" value="JMJC DOMAIN-CONTAINING HISTONE DEMETHYLATION PROTEIN"/>
    <property type="match status" value="1"/>
</dbReference>
<dbReference type="GO" id="GO:0008270">
    <property type="term" value="F:zinc ion binding"/>
    <property type="evidence" value="ECO:0007669"/>
    <property type="project" value="UniProtKB-KW"/>
</dbReference>
<evidence type="ECO:0000259" key="9">
    <source>
        <dbReference type="PROSITE" id="PS50089"/>
    </source>
</evidence>
<dbReference type="OrthoDB" id="65569at2759"/>
<dbReference type="Pfam" id="PF10497">
    <property type="entry name" value="zf-4CXXC_R1"/>
    <property type="match status" value="1"/>
</dbReference>
<keyword evidence="7" id="KW-0862">Zinc</keyword>
<evidence type="ECO:0000256" key="2">
    <source>
        <dbReference type="ARBA" id="ARBA00006801"/>
    </source>
</evidence>
<evidence type="ECO:0000313" key="11">
    <source>
        <dbReference type="EMBL" id="KAG0495450.1"/>
    </source>
</evidence>
<dbReference type="GO" id="GO:0031490">
    <property type="term" value="F:chromatin DNA binding"/>
    <property type="evidence" value="ECO:0007669"/>
    <property type="project" value="TreeGrafter"/>
</dbReference>
<dbReference type="InterPro" id="IPR018866">
    <property type="entry name" value="Znf-4CXXC_R1"/>
</dbReference>
<evidence type="ECO:0000256" key="4">
    <source>
        <dbReference type="ARBA" id="ARBA00023015"/>
    </source>
</evidence>
<keyword evidence="5" id="KW-0804">Transcription</keyword>
<dbReference type="InterPro" id="IPR045109">
    <property type="entry name" value="LSDs-like"/>
</dbReference>
<name>A0A835RVU6_VANPL</name>
<evidence type="ECO:0000259" key="10">
    <source>
        <dbReference type="PROSITE" id="PS51184"/>
    </source>
</evidence>
<feature type="compositionally biased region" description="Basic and acidic residues" evidence="8">
    <location>
        <begin position="765"/>
        <end position="791"/>
    </location>
</feature>
<keyword evidence="4" id="KW-0805">Transcription regulation</keyword>
<dbReference type="PROSITE" id="PS51184">
    <property type="entry name" value="JMJC"/>
    <property type="match status" value="1"/>
</dbReference>
<comment type="caution">
    <text evidence="11">The sequence shown here is derived from an EMBL/GenBank/DDBJ whole genome shotgun (WGS) entry which is preliminary data.</text>
</comment>
<dbReference type="EMBL" id="JADCNL010000001">
    <property type="protein sequence ID" value="KAG0495450.1"/>
    <property type="molecule type" value="Genomic_DNA"/>
</dbReference>
<feature type="domain" description="JmjC" evidence="10">
    <location>
        <begin position="540"/>
        <end position="977"/>
    </location>
</feature>
<sequence length="1018" mass="115915">MAELEGECNAPTIEEEDDAMYLQSLNEENGSIKTILESGQVDGPSNVKSDGESEDDLAEVLRGKVERNVILDDEEKDQHDDGDCLGWIANSVRNRKRKATLNHQKFQVPIKKKLRTGDDALMCHQCQRNDKGDVVRCTYCKKKRYCYTCMRRWYPHLSPQDFAVKCPVCQFNCNCKACLRMRGISERPKDDMPMEEKVQNYVYVLRILLPWFKELCKEQRVEKEIEARVKGNYCVLHFLNSNCKKLLVRKMSVYSAIIASHQLRIITGAVLVALMIYACHVANNREGHLLGSGRFYGINVDALEDHLNALKVWRAHDDGSIPCPPKVFGGCGNSLLELKQIFPKNLLPELEELAQTIVGPECSLPESYMLGSCSCFIASGKEEYINDSIRKAASRENSDDNYLYCPNTRHISKEDVEHFQKHWVKGEPVIVRNVLDLASGLSWEPMVMWRALREKKVKKVKSENFEVKAIDCLDWCEVEINISQFFRGYSTGRYHSGEWDGWPEMLKLKDWPPSSAFEERLPRHGAEFIATLPFQKYTNPRDGVRNLAVMLPKDVLKPDLGPKSYIAYGFTEELGAGDSVTKLHCDMSDAVNVLMHTTKVKIDKSVLSKIEELKEKKLNRSIKACMVGNKGTLSNHNNLQVIPEGVKCSPDNQKMVDEEVKDTNYNILERDTLHANTISEEKCSNSNTSVETLQTPKISLVDNGCVASSGDFIIGCKDETFVRPLDSMHATNSVEQVVGSNCGDGLSSCMDLDQGGGDRGPMRGTIEHRRKEDSSPEEIERFNEQKNDGNKPKRGRPRKLFRGRRGGRTPAVSVALEKSRSEVNKKKARGQCRTKISQKPVVGEKLGEKLESYETMIERTKETGVLWDIFQEKMFKLEEYLRRHHGEFNHLFNSPVEKVVHPIHDQSFYLSMDHKRKLKDEYGIEPWSFVQKLGEAVFIPAGCPHQVRNLQSCIKVALDFVSPENISECMRLTGEFRKLPPEHRAREDKLEVKKIGLYAFKHVVETLHEHSLTMKGEI</sequence>
<proteinExistence type="inferred from homology"/>
<comment type="subcellular location">
    <subcellularLocation>
        <location evidence="1">Nucleus</location>
    </subcellularLocation>
</comment>
<comment type="similarity">
    <text evidence="2">Belongs to the JARID1 histone demethylase family.</text>
</comment>
<accession>A0A835RVU6</accession>
<keyword evidence="6" id="KW-0539">Nucleus</keyword>
<dbReference type="GO" id="GO:0000785">
    <property type="term" value="C:chromatin"/>
    <property type="evidence" value="ECO:0007669"/>
    <property type="project" value="TreeGrafter"/>
</dbReference>
<evidence type="ECO:0000256" key="3">
    <source>
        <dbReference type="ARBA" id="ARBA00022723"/>
    </source>
</evidence>
<dbReference type="GO" id="GO:0003712">
    <property type="term" value="F:transcription coregulator activity"/>
    <property type="evidence" value="ECO:0007669"/>
    <property type="project" value="TreeGrafter"/>
</dbReference>
<dbReference type="SUPFAM" id="SSF51197">
    <property type="entry name" value="Clavaminate synthase-like"/>
    <property type="match status" value="1"/>
</dbReference>
<feature type="region of interest" description="Disordered" evidence="8">
    <location>
        <begin position="751"/>
        <end position="812"/>
    </location>
</feature>
<organism evidence="11 12">
    <name type="scientific">Vanilla planifolia</name>
    <name type="common">Vanilla</name>
    <dbReference type="NCBI Taxonomy" id="51239"/>
    <lineage>
        <taxon>Eukaryota</taxon>
        <taxon>Viridiplantae</taxon>
        <taxon>Streptophyta</taxon>
        <taxon>Embryophyta</taxon>
        <taxon>Tracheophyta</taxon>
        <taxon>Spermatophyta</taxon>
        <taxon>Magnoliopsida</taxon>
        <taxon>Liliopsida</taxon>
        <taxon>Asparagales</taxon>
        <taxon>Orchidaceae</taxon>
        <taxon>Vanilloideae</taxon>
        <taxon>Vanilleae</taxon>
        <taxon>Vanilla</taxon>
    </lineage>
</organism>
<evidence type="ECO:0000256" key="6">
    <source>
        <dbReference type="ARBA" id="ARBA00023242"/>
    </source>
</evidence>
<keyword evidence="12" id="KW-1185">Reference proteome</keyword>
<feature type="compositionally biased region" description="Basic residues" evidence="8">
    <location>
        <begin position="792"/>
        <end position="807"/>
    </location>
</feature>
<evidence type="ECO:0000256" key="8">
    <source>
        <dbReference type="SAM" id="MobiDB-lite"/>
    </source>
</evidence>
<dbReference type="AlphaFoldDB" id="A0A835RVU6"/>
<dbReference type="SMART" id="SM00558">
    <property type="entry name" value="JmjC"/>
    <property type="match status" value="1"/>
</dbReference>
<dbReference type="PANTHER" id="PTHR12549:SF11">
    <property type="entry name" value="LYSINE-SPECIFIC DEMETHYLASE JMJ25"/>
    <property type="match status" value="1"/>
</dbReference>
<dbReference type="PROSITE" id="PS50089">
    <property type="entry name" value="ZF_RING_2"/>
    <property type="match status" value="1"/>
</dbReference>
<evidence type="ECO:0000256" key="5">
    <source>
        <dbReference type="ARBA" id="ARBA00023163"/>
    </source>
</evidence>
<dbReference type="Gene3D" id="2.60.120.650">
    <property type="entry name" value="Cupin"/>
    <property type="match status" value="2"/>
</dbReference>
<feature type="region of interest" description="Disordered" evidence="8">
    <location>
        <begin position="36"/>
        <end position="56"/>
    </location>
</feature>
<dbReference type="InterPro" id="IPR001841">
    <property type="entry name" value="Znf_RING"/>
</dbReference>
<dbReference type="GO" id="GO:0000118">
    <property type="term" value="C:histone deacetylase complex"/>
    <property type="evidence" value="ECO:0007669"/>
    <property type="project" value="TreeGrafter"/>
</dbReference>
<evidence type="ECO:0000256" key="7">
    <source>
        <dbReference type="PROSITE-ProRule" id="PRU00175"/>
    </source>
</evidence>
<keyword evidence="3" id="KW-0479">Metal-binding</keyword>
<dbReference type="GO" id="GO:0006357">
    <property type="term" value="P:regulation of transcription by RNA polymerase II"/>
    <property type="evidence" value="ECO:0007669"/>
    <property type="project" value="TreeGrafter"/>
</dbReference>
<feature type="domain" description="RING-type" evidence="9">
    <location>
        <begin position="123"/>
        <end position="170"/>
    </location>
</feature>
<evidence type="ECO:0000256" key="1">
    <source>
        <dbReference type="ARBA" id="ARBA00004123"/>
    </source>
</evidence>
<evidence type="ECO:0000313" key="12">
    <source>
        <dbReference type="Proteomes" id="UP000636800"/>
    </source>
</evidence>
<keyword evidence="7" id="KW-0863">Zinc-finger</keyword>
<gene>
    <name evidence="11" type="ORF">HPP92_000141</name>
</gene>